<sequence>MKVVGILIVVALIAYFEISPMAKKKEIKDLWVFSFLLLIGTVLSIMLAIGVTIPNPLDGLTKVLKPVTNFILGLLD</sequence>
<comment type="caution">
    <text evidence="2">The sequence shown here is derived from an EMBL/GenBank/DDBJ whole genome shotgun (WGS) entry which is preliminary data.</text>
</comment>
<dbReference type="RefSeq" id="WP_160647685.1">
    <property type="nucleotide sequence ID" value="NZ_SIJB01000043.1"/>
</dbReference>
<dbReference type="EMBL" id="SIJB01000043">
    <property type="protein sequence ID" value="NBI30878.1"/>
    <property type="molecule type" value="Genomic_DNA"/>
</dbReference>
<feature type="transmembrane region" description="Helical" evidence="1">
    <location>
        <begin position="32"/>
        <end position="53"/>
    </location>
</feature>
<accession>A0A6N9Q7P4</accession>
<name>A0A6N9Q7P4_9BACL</name>
<keyword evidence="3" id="KW-1185">Reference proteome</keyword>
<evidence type="ECO:0000313" key="2">
    <source>
        <dbReference type="EMBL" id="NBI30878.1"/>
    </source>
</evidence>
<dbReference type="AlphaFoldDB" id="A0A6N9Q7P4"/>
<reference evidence="2 3" key="1">
    <citation type="submission" date="2019-01" db="EMBL/GenBank/DDBJ databases">
        <title>Chengkuizengella sp. nov., isolated from deep-sea sediment of East Pacific Ocean.</title>
        <authorList>
            <person name="Yang J."/>
            <person name="Lai Q."/>
            <person name="Shao Z."/>
        </authorList>
    </citation>
    <scope>NUCLEOTIDE SEQUENCE [LARGE SCALE GENOMIC DNA]</scope>
    <source>
        <strain evidence="2 3">YPA3-1-1</strain>
    </source>
</reference>
<dbReference type="OrthoDB" id="2440830at2"/>
<keyword evidence="1" id="KW-1133">Transmembrane helix</keyword>
<organism evidence="2 3">
    <name type="scientific">Chengkuizengella marina</name>
    <dbReference type="NCBI Taxonomy" id="2507566"/>
    <lineage>
        <taxon>Bacteria</taxon>
        <taxon>Bacillati</taxon>
        <taxon>Bacillota</taxon>
        <taxon>Bacilli</taxon>
        <taxon>Bacillales</taxon>
        <taxon>Paenibacillaceae</taxon>
        <taxon>Chengkuizengella</taxon>
    </lineage>
</organism>
<evidence type="ECO:0000256" key="1">
    <source>
        <dbReference type="SAM" id="Phobius"/>
    </source>
</evidence>
<protein>
    <submittedName>
        <fullName evidence="2">Uncharacterized protein</fullName>
    </submittedName>
</protein>
<keyword evidence="1" id="KW-0812">Transmembrane</keyword>
<proteinExistence type="predicted"/>
<evidence type="ECO:0000313" key="3">
    <source>
        <dbReference type="Proteomes" id="UP000448943"/>
    </source>
</evidence>
<dbReference type="Proteomes" id="UP000448943">
    <property type="component" value="Unassembled WGS sequence"/>
</dbReference>
<keyword evidence="1" id="KW-0472">Membrane</keyword>
<gene>
    <name evidence="2" type="ORF">ERL59_18160</name>
</gene>